<proteinExistence type="predicted"/>
<protein>
    <submittedName>
        <fullName evidence="1">Uncharacterized protein</fullName>
    </submittedName>
</protein>
<reference evidence="1 2" key="1">
    <citation type="submission" date="2020-04" db="EMBL/GenBank/DDBJ databases">
        <title>Paraburkholderia sp. G-4-1-8 isolated from soil.</title>
        <authorList>
            <person name="Dahal R.H."/>
        </authorList>
    </citation>
    <scope>NUCLEOTIDE SEQUENCE [LARGE SCALE GENOMIC DNA]</scope>
    <source>
        <strain evidence="1 2">G-4-1-8</strain>
    </source>
</reference>
<dbReference type="Proteomes" id="UP000583127">
    <property type="component" value="Unassembled WGS sequence"/>
</dbReference>
<evidence type="ECO:0000313" key="1">
    <source>
        <dbReference type="EMBL" id="NML31151.1"/>
    </source>
</evidence>
<name>A0A7X9X4A7_9BURK</name>
<dbReference type="EMBL" id="JABBFZ010000004">
    <property type="protein sequence ID" value="NML31151.1"/>
    <property type="molecule type" value="Genomic_DNA"/>
</dbReference>
<organism evidence="1 2">
    <name type="scientific">Paraburkholderia antibiotica</name>
    <dbReference type="NCBI Taxonomy" id="2728839"/>
    <lineage>
        <taxon>Bacteria</taxon>
        <taxon>Pseudomonadati</taxon>
        <taxon>Pseudomonadota</taxon>
        <taxon>Betaproteobacteria</taxon>
        <taxon>Burkholderiales</taxon>
        <taxon>Burkholderiaceae</taxon>
        <taxon>Paraburkholderia</taxon>
    </lineage>
</organism>
<accession>A0A7X9X4A7</accession>
<keyword evidence="2" id="KW-1185">Reference proteome</keyword>
<dbReference type="AlphaFoldDB" id="A0A7X9X4A7"/>
<sequence>MAIDFKVGIHRSCTLYTRYEYRGNPLSDEAREGHRLITSAAAQELARDGRQLRRLLPFLRDARVGALPSGATPEQLVRALQAAVGRSEVIAVISKPLAPNRSAAPIQQEIRPYYETVTPSQLFGRTQPVVRAARSLERPRLPRLPADDGLAIWFARPGDVLPDGTIATPVSTPLGDAQPFGYSENAVGVDVTDLAARGVSEATESACFEQYERDMEFCSAIARPMSGSRGRAICEKNVFDNYQQCRGY</sequence>
<comment type="caution">
    <text evidence="1">The sequence shown here is derived from an EMBL/GenBank/DDBJ whole genome shotgun (WGS) entry which is preliminary data.</text>
</comment>
<dbReference type="RefSeq" id="WP_169497428.1">
    <property type="nucleotide sequence ID" value="NZ_JABBFZ010000004.1"/>
</dbReference>
<evidence type="ECO:0000313" key="2">
    <source>
        <dbReference type="Proteomes" id="UP000583127"/>
    </source>
</evidence>
<gene>
    <name evidence="1" type="ORF">HHL14_09920</name>
</gene>